<dbReference type="InterPro" id="IPR002397">
    <property type="entry name" value="Cyt_P450_B"/>
</dbReference>
<evidence type="ECO:0000256" key="6">
    <source>
        <dbReference type="ARBA" id="ARBA00023002"/>
    </source>
</evidence>
<keyword evidence="7 8" id="KW-0408">Iron</keyword>
<dbReference type="PANTHER" id="PTHR11903:SF37">
    <property type="entry name" value="PSI-PRODUCING OXYGENASE A"/>
    <property type="match status" value="1"/>
</dbReference>
<evidence type="ECO:0000256" key="9">
    <source>
        <dbReference type="SAM" id="MobiDB-lite"/>
    </source>
</evidence>
<dbReference type="Gene3D" id="1.10.640.10">
    <property type="entry name" value="Haem peroxidase domain superfamily, animal type"/>
    <property type="match status" value="1"/>
</dbReference>
<feature type="compositionally biased region" description="Low complexity" evidence="9">
    <location>
        <begin position="16"/>
        <end position="29"/>
    </location>
</feature>
<dbReference type="InterPro" id="IPR036396">
    <property type="entry name" value="Cyt_P450_sf"/>
</dbReference>
<proteinExistence type="inferred from homology"/>
<dbReference type="GO" id="GO:0004497">
    <property type="term" value="F:monooxygenase activity"/>
    <property type="evidence" value="ECO:0007669"/>
    <property type="project" value="InterPro"/>
</dbReference>
<keyword evidence="3 8" id="KW-0349">Heme</keyword>
<feature type="region of interest" description="Disordered" evidence="9">
    <location>
        <begin position="1"/>
        <end position="38"/>
    </location>
</feature>
<dbReference type="Gene3D" id="1.10.630.10">
    <property type="entry name" value="Cytochrome P450"/>
    <property type="match status" value="1"/>
</dbReference>
<dbReference type="PANTHER" id="PTHR11903">
    <property type="entry name" value="PROSTAGLANDIN G/H SYNTHASE"/>
    <property type="match status" value="1"/>
</dbReference>
<evidence type="ECO:0000256" key="1">
    <source>
        <dbReference type="ARBA" id="ARBA00010617"/>
    </source>
</evidence>
<evidence type="ECO:0000256" key="8">
    <source>
        <dbReference type="PIRSR" id="PIRSR619791-2"/>
    </source>
</evidence>
<reference evidence="10" key="1">
    <citation type="submission" date="2011-04" db="EMBL/GenBank/DDBJ databases">
        <title>Evolution of plant cell wall degrading machinery underlies the functional diversity of forest fungi.</title>
        <authorList>
            <consortium name="US DOE Joint Genome Institute (JGI-PGF)"/>
            <person name="Eastwood D.C."/>
            <person name="Floudas D."/>
            <person name="Binder M."/>
            <person name="Majcherczyk A."/>
            <person name="Schneider P."/>
            <person name="Aerts A."/>
            <person name="Asiegbu F.O."/>
            <person name="Baker S.E."/>
            <person name="Barry K."/>
            <person name="Bendiksby M."/>
            <person name="Blumentritt M."/>
            <person name="Coutinho P.M."/>
            <person name="Cullen D."/>
            <person name="Cullen D."/>
            <person name="Gathman A."/>
            <person name="Goodell B."/>
            <person name="Henrissat B."/>
            <person name="Ihrmark K."/>
            <person name="Kauserud H."/>
            <person name="Kohler A."/>
            <person name="LaButti K."/>
            <person name="Lapidus A."/>
            <person name="Lavin J.L."/>
            <person name="Lee Y.-H."/>
            <person name="Lindquist E."/>
            <person name="Lilly W."/>
            <person name="Lucas S."/>
            <person name="Morin E."/>
            <person name="Murat C."/>
            <person name="Oguiza J.A."/>
            <person name="Park J."/>
            <person name="Pisabarro A.G."/>
            <person name="Riley R."/>
            <person name="Rosling A."/>
            <person name="Salamov A."/>
            <person name="Schmidt O."/>
            <person name="Schmutz J."/>
            <person name="Skrede I."/>
            <person name="Stenlid J."/>
            <person name="Wiebenga A."/>
            <person name="Xie X."/>
            <person name="Kues U."/>
            <person name="Hibbett D.S."/>
            <person name="Hoffmeister D."/>
            <person name="Hogberg N."/>
            <person name="Martin F."/>
            <person name="Grigoriev I.V."/>
            <person name="Watkinson S.C."/>
        </authorList>
    </citation>
    <scope>NUCLEOTIDE SEQUENCE</scope>
    <source>
        <strain evidence="10">S7.9</strain>
    </source>
</reference>
<accession>F8P2H9</accession>
<dbReference type="GeneID" id="18813532"/>
<keyword evidence="6" id="KW-0560">Oxidoreductase</keyword>
<protein>
    <recommendedName>
        <fullName evidence="11">Linoleate 8R-lipoxygenase</fullName>
    </recommendedName>
</protein>
<dbReference type="KEGG" id="sla:SERLADRAFT_416857"/>
<keyword evidence="5" id="KW-0223">Dioxygenase</keyword>
<dbReference type="InterPro" id="IPR034812">
    <property type="entry name" value="Ppo-like_N"/>
</dbReference>
<feature type="binding site" description="axial binding residue" evidence="8">
    <location>
        <position position="368"/>
    </location>
    <ligand>
        <name>heme b</name>
        <dbReference type="ChEBI" id="CHEBI:60344"/>
    </ligand>
    <ligandPart>
        <name>Fe</name>
        <dbReference type="ChEBI" id="CHEBI:18248"/>
    </ligandPart>
</feature>
<dbReference type="CDD" id="cd09817">
    <property type="entry name" value="linoleate_diol_synthase_like"/>
    <property type="match status" value="1"/>
</dbReference>
<dbReference type="InterPro" id="IPR037120">
    <property type="entry name" value="Haem_peroxidase_sf_animal"/>
</dbReference>
<evidence type="ECO:0008006" key="11">
    <source>
        <dbReference type="Google" id="ProtNLM"/>
    </source>
</evidence>
<dbReference type="Proteomes" id="UP000008064">
    <property type="component" value="Unassembled WGS sequence"/>
</dbReference>
<dbReference type="PROSITE" id="PS50292">
    <property type="entry name" value="PEROXIDASE_3"/>
    <property type="match status" value="1"/>
</dbReference>
<dbReference type="AlphaFoldDB" id="F8P2H9"/>
<comment type="subunit">
    <text evidence="2">Homotetramer.</text>
</comment>
<evidence type="ECO:0000256" key="7">
    <source>
        <dbReference type="ARBA" id="ARBA00023004"/>
    </source>
</evidence>
<comment type="similarity">
    <text evidence="1">Belongs to the cytochrome P450 family.</text>
</comment>
<evidence type="ECO:0000256" key="3">
    <source>
        <dbReference type="ARBA" id="ARBA00022617"/>
    </source>
</evidence>
<dbReference type="Pfam" id="PF03098">
    <property type="entry name" value="An_peroxidase"/>
    <property type="match status" value="2"/>
</dbReference>
<dbReference type="RefSeq" id="XP_007320902.1">
    <property type="nucleotide sequence ID" value="XM_007320840.1"/>
</dbReference>
<gene>
    <name evidence="10" type="ORF">SERLADRAFT_416857</name>
</gene>
<evidence type="ECO:0000256" key="2">
    <source>
        <dbReference type="ARBA" id="ARBA00011881"/>
    </source>
</evidence>
<dbReference type="InterPro" id="IPR019791">
    <property type="entry name" value="Haem_peroxidase_animal"/>
</dbReference>
<dbReference type="GO" id="GO:0006631">
    <property type="term" value="P:fatty acid metabolic process"/>
    <property type="evidence" value="ECO:0007669"/>
    <property type="project" value="UniProtKB-ARBA"/>
</dbReference>
<sequence length="1061" mass="118072">MSTLGRSLSSRLVPKSTSASQQANGSASSEFAPAPSHTGETKVIAQIKDYMKRSVEDISESTVAAILNAAEHSSAIDDRKLLLEHILSFMAFHPPGKIHDLIQTFVIKFLYDDLPHPPATYLGDKLAFRTADGSYNNPDVPDLGKAGTPYSRSVQQANPQPRNQMPDAGLVFDTLLKRKEFVKHPAGLSSMMFSFAALVIHSVFRTDHKNPSINLTSSYVDLAPLYGNDQETQDKLRLRDGRGLLYPDVFAEDRLLLLPPAVRNHNYIAKRLLEINERGKWFDPSTLTEAKRVKQEEEIFQISRLINCAWFASVVFSDYFSAILGLVRYGNSWSLSPFGEIRNNDHSLFERGRGNACSVEFNCLYRWHATTSVQDEKWIQAQFEKVFPGKKPEDITVKDFYSTEAVLEASEPDIQHWTFDDLKRQEDGSFKDSDLAKILHDATEHPAAAFGARSTPHVMRLHEVMGIEANRSWGVCSLNDFRKFLGLKTYESFLEWNPDKEIADAAEKLYGHIDNLELYVGLQAEQTKPVVEGAGLCPGYTISRAILSDAIALTRGDRFYTQDYTPFNMTAWGFADCQRDPNGFGFGSTLGRLILRTLPNDFTKNSVYTWFPLMTPDAMEPHLKKLKLLDQYDLKRPGVTPGTSAVEGYVEVGEILKDTSKFGTEYAARAKEVIKGKGFYTASENGEEEKKEFLGALAPSTEAADAIGKYFFKKTTELIKVKSFSLVGENVRGVNVVRDVLKYVPIYWAATEVAGIRIKSKESPHGAFGEQELYDMLGEIYTYVFLDVEQSKYMVLQEAAKGHVEKLLHHIKGALGGPVSNRISIAGLVGTISGMFGSKSKKDGRVDFLKRLFELGHSTDQLANSILAVMVHSVEISLGLTNIVNILLDADQTASFRSQAEDADAKEFAGLEAYVLEALRLDPPFRGVYRVAKENTTVGSLTVTKGERLFLNIADANLNDDVFPNPTTFDASRSPKEKYLRGDGAFKCLGREILSRAIVQVLLGILSFDNVRRGPGQSGKLTRFKDAAFPDLQFAYLNDQQFATAWPSSLIIQYDVPGASS</sequence>
<evidence type="ECO:0000256" key="5">
    <source>
        <dbReference type="ARBA" id="ARBA00022964"/>
    </source>
</evidence>
<dbReference type="GO" id="GO:0006979">
    <property type="term" value="P:response to oxidative stress"/>
    <property type="evidence" value="ECO:0007669"/>
    <property type="project" value="InterPro"/>
</dbReference>
<dbReference type="PRINTS" id="PR00359">
    <property type="entry name" value="BP450"/>
</dbReference>
<feature type="compositionally biased region" description="Polar residues" evidence="9">
    <location>
        <begin position="1"/>
        <end position="10"/>
    </location>
</feature>
<evidence type="ECO:0000256" key="4">
    <source>
        <dbReference type="ARBA" id="ARBA00022723"/>
    </source>
</evidence>
<dbReference type="GO" id="GO:0051213">
    <property type="term" value="F:dioxygenase activity"/>
    <property type="evidence" value="ECO:0007669"/>
    <property type="project" value="UniProtKB-KW"/>
</dbReference>
<organism>
    <name type="scientific">Serpula lacrymans var. lacrymans (strain S7.9)</name>
    <name type="common">Dry rot fungus</name>
    <dbReference type="NCBI Taxonomy" id="578457"/>
    <lineage>
        <taxon>Eukaryota</taxon>
        <taxon>Fungi</taxon>
        <taxon>Dikarya</taxon>
        <taxon>Basidiomycota</taxon>
        <taxon>Agaricomycotina</taxon>
        <taxon>Agaricomycetes</taxon>
        <taxon>Agaricomycetidae</taxon>
        <taxon>Boletales</taxon>
        <taxon>Coniophorineae</taxon>
        <taxon>Serpulaceae</taxon>
        <taxon>Serpula</taxon>
    </lineage>
</organism>
<dbReference type="SUPFAM" id="SSF48113">
    <property type="entry name" value="Heme-dependent peroxidases"/>
    <property type="match status" value="1"/>
</dbReference>
<name>F8P2H9_SERL9</name>
<dbReference type="HOGENOM" id="CLU_002329_0_0_1"/>
<dbReference type="GO" id="GO:0004601">
    <property type="term" value="F:peroxidase activity"/>
    <property type="evidence" value="ECO:0007669"/>
    <property type="project" value="InterPro"/>
</dbReference>
<keyword evidence="4 8" id="KW-0479">Metal-binding</keyword>
<dbReference type="InterPro" id="IPR050783">
    <property type="entry name" value="Oxylipin_biosynth_metab"/>
</dbReference>
<dbReference type="SUPFAM" id="SSF48264">
    <property type="entry name" value="Cytochrome P450"/>
    <property type="match status" value="1"/>
</dbReference>
<dbReference type="GO" id="GO:0005506">
    <property type="term" value="F:iron ion binding"/>
    <property type="evidence" value="ECO:0007669"/>
    <property type="project" value="InterPro"/>
</dbReference>
<dbReference type="OrthoDB" id="823504at2759"/>
<evidence type="ECO:0000313" key="10">
    <source>
        <dbReference type="EMBL" id="EGO22364.1"/>
    </source>
</evidence>
<dbReference type="InterPro" id="IPR001128">
    <property type="entry name" value="Cyt_P450"/>
</dbReference>
<dbReference type="EMBL" id="GL945437">
    <property type="protein sequence ID" value="EGO22364.1"/>
    <property type="molecule type" value="Genomic_DNA"/>
</dbReference>
<dbReference type="Pfam" id="PF00067">
    <property type="entry name" value="p450"/>
    <property type="match status" value="1"/>
</dbReference>
<dbReference type="GO" id="GO:0020037">
    <property type="term" value="F:heme binding"/>
    <property type="evidence" value="ECO:0007669"/>
    <property type="project" value="InterPro"/>
</dbReference>
<dbReference type="InterPro" id="IPR010255">
    <property type="entry name" value="Haem_peroxidase_sf"/>
</dbReference>
<dbReference type="GO" id="GO:0016705">
    <property type="term" value="F:oxidoreductase activity, acting on paired donors, with incorporation or reduction of molecular oxygen"/>
    <property type="evidence" value="ECO:0007669"/>
    <property type="project" value="InterPro"/>
</dbReference>